<dbReference type="SUPFAM" id="SSF53822">
    <property type="entry name" value="Periplasmic binding protein-like I"/>
    <property type="match status" value="1"/>
</dbReference>
<dbReference type="InterPro" id="IPR000843">
    <property type="entry name" value="HTH_LacI"/>
</dbReference>
<dbReference type="Pfam" id="PF00356">
    <property type="entry name" value="LacI"/>
    <property type="match status" value="1"/>
</dbReference>
<dbReference type="EMBL" id="JAMZFW010000019">
    <property type="protein sequence ID" value="MCP1103153.1"/>
    <property type="molecule type" value="Genomic_DNA"/>
</dbReference>
<gene>
    <name evidence="4" type="ORF">NK125_12090</name>
</gene>
<evidence type="ECO:0000313" key="5">
    <source>
        <dbReference type="Proteomes" id="UP001523566"/>
    </source>
</evidence>
<protein>
    <submittedName>
        <fullName evidence="4">LacI family DNA-binding transcriptional regulator</fullName>
    </submittedName>
</protein>
<dbReference type="InterPro" id="IPR028082">
    <property type="entry name" value="Peripla_BP_I"/>
</dbReference>
<dbReference type="InterPro" id="IPR025997">
    <property type="entry name" value="SBP_2_dom"/>
</dbReference>
<organism evidence="4 5">
    <name type="scientific">Aequitasia blattaphilus</name>
    <dbReference type="NCBI Taxonomy" id="2949332"/>
    <lineage>
        <taxon>Bacteria</taxon>
        <taxon>Bacillati</taxon>
        <taxon>Bacillota</taxon>
        <taxon>Clostridia</taxon>
        <taxon>Lachnospirales</taxon>
        <taxon>Lachnospiraceae</taxon>
        <taxon>Aequitasia</taxon>
    </lineage>
</organism>
<comment type="caution">
    <text evidence="4">The sequence shown here is derived from an EMBL/GenBank/DDBJ whole genome shotgun (WGS) entry which is preliminary data.</text>
</comment>
<dbReference type="InterPro" id="IPR010982">
    <property type="entry name" value="Lambda_DNA-bd_dom_sf"/>
</dbReference>
<dbReference type="SUPFAM" id="SSF47413">
    <property type="entry name" value="lambda repressor-like DNA-binding domains"/>
    <property type="match status" value="1"/>
</dbReference>
<dbReference type="PROSITE" id="PS00356">
    <property type="entry name" value="HTH_LACI_1"/>
    <property type="match status" value="1"/>
</dbReference>
<dbReference type="Gene3D" id="1.10.260.40">
    <property type="entry name" value="lambda repressor-like DNA-binding domains"/>
    <property type="match status" value="1"/>
</dbReference>
<dbReference type="Proteomes" id="UP001523566">
    <property type="component" value="Unassembled WGS sequence"/>
</dbReference>
<feature type="domain" description="HTH lacI-type" evidence="3">
    <location>
        <begin position="4"/>
        <end position="57"/>
    </location>
</feature>
<dbReference type="SMART" id="SM00354">
    <property type="entry name" value="HTH_LACI"/>
    <property type="match status" value="1"/>
</dbReference>
<reference evidence="4 5" key="1">
    <citation type="journal article" date="2022" name="Genome Biol. Evol.">
        <title>Host diet, physiology and behaviors set the stage for Lachnospiraceae cladogenesis.</title>
        <authorList>
            <person name="Vera-Ponce De Leon A."/>
            <person name="Schneider M."/>
            <person name="Jahnes B.C."/>
            <person name="Sadowski V."/>
            <person name="Camuy-Velez L.A."/>
            <person name="Duan J."/>
            <person name="Sabree Z.L."/>
        </authorList>
    </citation>
    <scope>NUCLEOTIDE SEQUENCE [LARGE SCALE GENOMIC DNA]</scope>
    <source>
        <strain evidence="4 5">PAL113</strain>
    </source>
</reference>
<dbReference type="InterPro" id="IPR050555">
    <property type="entry name" value="Bact_Solute-Bind_Prot2"/>
</dbReference>
<accession>A0ABT1EBD6</accession>
<keyword evidence="5" id="KW-1185">Reference proteome</keyword>
<dbReference type="RefSeq" id="WP_262066937.1">
    <property type="nucleotide sequence ID" value="NZ_JAMXOD010000019.1"/>
</dbReference>
<name>A0ABT1EBD6_9FIRM</name>
<evidence type="ECO:0000259" key="3">
    <source>
        <dbReference type="PROSITE" id="PS50932"/>
    </source>
</evidence>
<dbReference type="PANTHER" id="PTHR30036:SF7">
    <property type="entry name" value="ABC TRANSPORTER PERIPLASMIC-BINDING PROTEIN YPHF"/>
    <property type="match status" value="1"/>
</dbReference>
<dbReference type="CDD" id="cd06307">
    <property type="entry name" value="PBP1_sugar_binding"/>
    <property type="match status" value="1"/>
</dbReference>
<keyword evidence="4" id="KW-0238">DNA-binding</keyword>
<dbReference type="Gene3D" id="3.40.50.2300">
    <property type="match status" value="2"/>
</dbReference>
<sequence>MAGTIKEIAELAGVSRGTVDRALNDRGRIKPEVAERIKKIADELGYIPRKKKQAAGSSSAKLGVVTQLAKASFMVQVYKGIEDARKELNNREIEIYLEECESVDEEEQLGAISRLENRGITGLAIMPVESDKIRGKLNELIDKGIKVVTFNSDIVGTKRSCFIGLDNQKSGRTAAGLMGMLTGKEGKILAITGYFGNSVNSMRVDGFIQEIKENYPDMNLIGVQSSFDDEKEVESIIISALSTFPELKGIVVFSGGQSGVTKAFSKMKMEKRPNVIVYDLTKENIGALKKDVTDFVIDQNGYTQGYRSLMILANMIQVSQKPLKEFLYTDIIIKTKYNV</sequence>
<dbReference type="GO" id="GO:0003677">
    <property type="term" value="F:DNA binding"/>
    <property type="evidence" value="ECO:0007669"/>
    <property type="project" value="UniProtKB-KW"/>
</dbReference>
<dbReference type="PANTHER" id="PTHR30036">
    <property type="entry name" value="D-XYLOSE-BINDING PERIPLASMIC PROTEIN"/>
    <property type="match status" value="1"/>
</dbReference>
<comment type="subcellular location">
    <subcellularLocation>
        <location evidence="1">Cell envelope</location>
    </subcellularLocation>
</comment>
<comment type="similarity">
    <text evidence="2">Belongs to the bacterial solute-binding protein 2 family.</text>
</comment>
<evidence type="ECO:0000313" key="4">
    <source>
        <dbReference type="EMBL" id="MCP1103153.1"/>
    </source>
</evidence>
<dbReference type="CDD" id="cd01392">
    <property type="entry name" value="HTH_LacI"/>
    <property type="match status" value="1"/>
</dbReference>
<dbReference type="PROSITE" id="PS50932">
    <property type="entry name" value="HTH_LACI_2"/>
    <property type="match status" value="1"/>
</dbReference>
<dbReference type="Pfam" id="PF13407">
    <property type="entry name" value="Peripla_BP_4"/>
    <property type="match status" value="1"/>
</dbReference>
<evidence type="ECO:0000256" key="2">
    <source>
        <dbReference type="ARBA" id="ARBA00007639"/>
    </source>
</evidence>
<evidence type="ECO:0000256" key="1">
    <source>
        <dbReference type="ARBA" id="ARBA00004196"/>
    </source>
</evidence>
<proteinExistence type="inferred from homology"/>